<dbReference type="EMBL" id="CP001601">
    <property type="protein sequence ID" value="ACP33612.1"/>
    <property type="molecule type" value="Genomic_DNA"/>
</dbReference>
<sequence>MSVTTSSVYSHNGLAYEMRVTETGKRPQDKDVEIEYLGDDKASPFSLSAYWNGVKEVWDVKVEFLPRIARDSLNLRSYVEDVQLGVEMVTEFREILNAG</sequence>
<evidence type="ECO:0000313" key="2">
    <source>
        <dbReference type="Proteomes" id="UP000002077"/>
    </source>
</evidence>
<accession>C3PIF8</accession>
<dbReference type="RefSeq" id="WP_010191021.1">
    <property type="nucleotide sequence ID" value="NC_012590.1"/>
</dbReference>
<dbReference type="AlphaFoldDB" id="C3PIF8"/>
<proteinExistence type="predicted"/>
<keyword evidence="2" id="KW-1185">Reference proteome</keyword>
<gene>
    <name evidence="1" type="ordered locus">cauri_2019</name>
</gene>
<organism evidence="1 2">
    <name type="scientific">Corynebacterium aurimucosum (strain ATCC 700975 / DSM 44827 / CIP 107346 / CN-1)</name>
    <name type="common">Corynebacterium nigricans</name>
    <dbReference type="NCBI Taxonomy" id="548476"/>
    <lineage>
        <taxon>Bacteria</taxon>
        <taxon>Bacillati</taxon>
        <taxon>Actinomycetota</taxon>
        <taxon>Actinomycetes</taxon>
        <taxon>Mycobacteriales</taxon>
        <taxon>Corynebacteriaceae</taxon>
        <taxon>Corynebacterium</taxon>
    </lineage>
</organism>
<dbReference type="KEGG" id="car:cauri_2019"/>
<name>C3PIF8_CORA7</name>
<dbReference type="HOGENOM" id="CLU_2315488_0_0_11"/>
<dbReference type="STRING" id="548476.cauri_2019"/>
<protein>
    <submittedName>
        <fullName evidence="1">Uncharacterized protein</fullName>
    </submittedName>
</protein>
<dbReference type="Proteomes" id="UP000002077">
    <property type="component" value="Chromosome"/>
</dbReference>
<reference evidence="1 2" key="1">
    <citation type="journal article" date="2010" name="BMC Genomics">
        <title>Complete genome sequence and lifestyle of black-pigmented Corynebacterium aurimucosum ATCC 700975 (formerly C. nigricans CN-1) isolated from a vaginal swab of a woman with spontaneous abortion.</title>
        <authorList>
            <person name="Trost E."/>
            <person name="Gotker S."/>
            <person name="Schneider J."/>
            <person name="Schneiker-Bekel S."/>
            <person name="Szczepanowski R."/>
            <person name="Tilker A."/>
            <person name="Viehoever P."/>
            <person name="Arnold W."/>
            <person name="Bekel T."/>
            <person name="Blom J."/>
            <person name="Gartemann K.H."/>
            <person name="Linke B."/>
            <person name="Goesmann A."/>
            <person name="Puhler A."/>
            <person name="Shukla S.K."/>
            <person name="Tauch A."/>
        </authorList>
    </citation>
    <scope>NUCLEOTIDE SEQUENCE [LARGE SCALE GENOMIC DNA]</scope>
    <source>
        <strain evidence="2">ATCC 700975 / DSM 44827 / CIP 107346 / CN-1</strain>
    </source>
</reference>
<dbReference type="GeneID" id="31924665"/>
<evidence type="ECO:0000313" key="1">
    <source>
        <dbReference type="EMBL" id="ACP33612.1"/>
    </source>
</evidence>